<evidence type="ECO:0000313" key="5">
    <source>
        <dbReference type="RefSeq" id="XP_017976422.1"/>
    </source>
</evidence>
<organism evidence="4 5">
    <name type="scientific">Theobroma cacao</name>
    <name type="common">Cacao</name>
    <name type="synonym">Cocoa</name>
    <dbReference type="NCBI Taxonomy" id="3641"/>
    <lineage>
        <taxon>Eukaryota</taxon>
        <taxon>Viridiplantae</taxon>
        <taxon>Streptophyta</taxon>
        <taxon>Embryophyta</taxon>
        <taxon>Tracheophyta</taxon>
        <taxon>Spermatophyta</taxon>
        <taxon>Magnoliopsida</taxon>
        <taxon>eudicotyledons</taxon>
        <taxon>Gunneridae</taxon>
        <taxon>Pentapetalae</taxon>
        <taxon>rosids</taxon>
        <taxon>malvids</taxon>
        <taxon>Malvales</taxon>
        <taxon>Malvaceae</taxon>
        <taxon>Byttnerioideae</taxon>
        <taxon>Theobroma</taxon>
    </lineage>
</organism>
<dbReference type="InterPro" id="IPR043502">
    <property type="entry name" value="DNA/RNA_pol_sf"/>
</dbReference>
<gene>
    <name evidence="5" type="primary">LOC108661938</name>
</gene>
<dbReference type="InterPro" id="IPR050951">
    <property type="entry name" value="Retrovirus_Pol_polyprotein"/>
</dbReference>
<evidence type="ECO:0000256" key="1">
    <source>
        <dbReference type="ARBA" id="ARBA00023268"/>
    </source>
</evidence>
<reference evidence="4" key="1">
    <citation type="journal article" date="1997" name="Nucleic Acids Res.">
        <title>tRNAscan-SE: a program for improved detection of transfer RNA genes in genomic sequence.</title>
        <authorList>
            <person name="Lowe T.M."/>
            <person name="Eddy S.R."/>
        </authorList>
    </citation>
    <scope>NUCLEOTIDE SEQUENCE [LARGE SCALE GENOMIC DNA]</scope>
    <source>
        <strain evidence="4">r\B97-61/B2</strain>
    </source>
</reference>
<dbReference type="PANTHER" id="PTHR37984">
    <property type="entry name" value="PROTEIN CBG26694"/>
    <property type="match status" value="1"/>
</dbReference>
<dbReference type="SUPFAM" id="SSF56672">
    <property type="entry name" value="DNA/RNA polymerases"/>
    <property type="match status" value="1"/>
</dbReference>
<dbReference type="RefSeq" id="XP_017976422.1">
    <property type="nucleotide sequence ID" value="XM_018120933.1"/>
</dbReference>
<evidence type="ECO:0000313" key="4">
    <source>
        <dbReference type="Proteomes" id="UP000694886"/>
    </source>
</evidence>
<dbReference type="Gene3D" id="1.10.340.70">
    <property type="match status" value="1"/>
</dbReference>
<dbReference type="FunFam" id="3.30.70.270:FF:000020">
    <property type="entry name" value="Transposon Tf2-6 polyprotein-like Protein"/>
    <property type="match status" value="1"/>
</dbReference>
<dbReference type="InterPro" id="IPR041588">
    <property type="entry name" value="Integrase_H2C2"/>
</dbReference>
<dbReference type="InterPro" id="IPR043128">
    <property type="entry name" value="Rev_trsase/Diguanyl_cyclase"/>
</dbReference>
<dbReference type="GeneID" id="108661938"/>
<dbReference type="Gene3D" id="3.10.20.370">
    <property type="match status" value="1"/>
</dbReference>
<keyword evidence="1" id="KW-0511">Multifunctional enzyme</keyword>
<dbReference type="PANTHER" id="PTHR37984:SF5">
    <property type="entry name" value="PROTEIN NYNRIN-LIKE"/>
    <property type="match status" value="1"/>
</dbReference>
<dbReference type="Pfam" id="PF17919">
    <property type="entry name" value="RT_RNaseH_2"/>
    <property type="match status" value="1"/>
</dbReference>
<dbReference type="Proteomes" id="UP000694886">
    <property type="component" value="Chromosome 5"/>
</dbReference>
<evidence type="ECO:0000259" key="3">
    <source>
        <dbReference type="Pfam" id="PF17921"/>
    </source>
</evidence>
<reference evidence="5" key="2">
    <citation type="submission" date="2025-08" db="UniProtKB">
        <authorList>
            <consortium name="RefSeq"/>
        </authorList>
    </citation>
    <scope>IDENTIFICATION</scope>
</reference>
<feature type="domain" description="Integrase zinc-binding" evidence="3">
    <location>
        <begin position="180"/>
        <end position="236"/>
    </location>
</feature>
<dbReference type="GO" id="GO:0003824">
    <property type="term" value="F:catalytic activity"/>
    <property type="evidence" value="ECO:0007669"/>
    <property type="project" value="UniProtKB-KW"/>
</dbReference>
<dbReference type="Gene3D" id="3.30.70.270">
    <property type="match status" value="1"/>
</dbReference>
<feature type="domain" description="Reverse transcriptase/retrotransposon-derived protein RNase H-like" evidence="2">
    <location>
        <begin position="40"/>
        <end position="130"/>
    </location>
</feature>
<dbReference type="KEGG" id="tcc:108661938"/>
<dbReference type="Gramene" id="Tc05v2_t009750.1">
    <property type="protein sequence ID" value="Tc05v2_p009750.1"/>
    <property type="gene ID" value="Tc05v2_g009750"/>
</dbReference>
<proteinExistence type="predicted"/>
<dbReference type="Pfam" id="PF17921">
    <property type="entry name" value="Integrase_H2C2"/>
    <property type="match status" value="1"/>
</dbReference>
<evidence type="ECO:0000259" key="2">
    <source>
        <dbReference type="Pfam" id="PF17919"/>
    </source>
</evidence>
<dbReference type="AlphaFoldDB" id="A0AB32WEY3"/>
<dbReference type="InterPro" id="IPR041577">
    <property type="entry name" value="RT_RNaseH_2"/>
</dbReference>
<sequence length="270" mass="30941">MTEIQSFLDLVDYYRRFIQGFSLIATPLTHLTRKGIKFEWDDVCESQFQKLKNQLTSAPILTLLISGKEFVVYSDASKLGLGCVLMQDEKVVAYASQQLKKHETNYPTHDLELAVVVFALKILRHYLYANALSRKSSSSLASLRNSYLLMVLEIKSLGIQLSNGEDGTLLASFVVCVPKDDQLRWAILEEAHSLAYALHPESTKMYKTIKKSYWWPGIKRDITKFVMKCLTCQQIKVEYQKPSGTLQPLPIPEWKWEHVTMDFVLGLPRT</sequence>
<name>A0AB32WEY3_THECC</name>
<accession>A0AB32WEY3</accession>
<protein>
    <submittedName>
        <fullName evidence="5">Uncharacterized protein LOC108661938</fullName>
    </submittedName>
</protein>